<dbReference type="CDD" id="cd10950">
    <property type="entry name" value="CE4_BsYlxY_like"/>
    <property type="match status" value="1"/>
</dbReference>
<accession>A0A4R6U4I6</accession>
<dbReference type="PANTHER" id="PTHR10587:SF80">
    <property type="entry name" value="CHITOOLIGOSACCHARIDE DEACETYLASE"/>
    <property type="match status" value="1"/>
</dbReference>
<feature type="domain" description="NodB homology" evidence="2">
    <location>
        <begin position="134"/>
        <end position="312"/>
    </location>
</feature>
<dbReference type="InterPro" id="IPR002509">
    <property type="entry name" value="NODB_dom"/>
</dbReference>
<keyword evidence="1" id="KW-1133">Transmembrane helix</keyword>
<dbReference type="GO" id="GO:0016020">
    <property type="term" value="C:membrane"/>
    <property type="evidence" value="ECO:0007669"/>
    <property type="project" value="TreeGrafter"/>
</dbReference>
<evidence type="ECO:0000256" key="1">
    <source>
        <dbReference type="SAM" id="Phobius"/>
    </source>
</evidence>
<keyword evidence="1" id="KW-0812">Transmembrane</keyword>
<protein>
    <submittedName>
        <fullName evidence="3">Putative sporulation protein (Polysaccharide deacetylase family)</fullName>
    </submittedName>
</protein>
<dbReference type="InterPro" id="IPR050248">
    <property type="entry name" value="Polysacc_deacetylase_ArnD"/>
</dbReference>
<dbReference type="Gene3D" id="3.20.20.370">
    <property type="entry name" value="Glycoside hydrolase/deacetylase"/>
    <property type="match status" value="1"/>
</dbReference>
<comment type="caution">
    <text evidence="3">The sequence shown here is derived from an EMBL/GenBank/DDBJ whole genome shotgun (WGS) entry which is preliminary data.</text>
</comment>
<reference evidence="3 4" key="1">
    <citation type="submission" date="2019-03" db="EMBL/GenBank/DDBJ databases">
        <title>Genomic Encyclopedia of Type Strains, Phase IV (KMG-IV): sequencing the most valuable type-strain genomes for metagenomic binning, comparative biology and taxonomic classification.</title>
        <authorList>
            <person name="Goeker M."/>
        </authorList>
    </citation>
    <scope>NUCLEOTIDE SEQUENCE [LARGE SCALE GENOMIC DNA]</scope>
    <source>
        <strain evidence="3 4">DSM 28697</strain>
    </source>
</reference>
<dbReference type="SUPFAM" id="SSF88713">
    <property type="entry name" value="Glycoside hydrolase/deacetylase"/>
    <property type="match status" value="1"/>
</dbReference>
<dbReference type="OrthoDB" id="9812065at2"/>
<dbReference type="EMBL" id="SNYJ01000007">
    <property type="protein sequence ID" value="TDQ39693.1"/>
    <property type="molecule type" value="Genomic_DNA"/>
</dbReference>
<dbReference type="Proteomes" id="UP000295632">
    <property type="component" value="Unassembled WGS sequence"/>
</dbReference>
<sequence length="337" mass="37915">MKQNALSMVIYFVLIIGMLPTLFLLPHVEQYVEAVKDKEAIMVSGEPSEDKLYEAVRKSAEKRNIPPVNARIDRVWKAVPGLAGLEVDIEASVDRMRKRGVFEEHLLVFKEVQPEVTLSDLPPSPVYKGNEGKNKVAFLINVAWGNEYIPDILSTLKEHGVHASFSLEGRWARENIELARMIAQNGHDIGNHSYSHPDMTSLSKAEAKKEINRTNEVVEAVIGQRPVWFGPPSGAYNEVTIQAAAEEGMRTVLWTVDTIDWKKPKPDEMVQRVDRLIHPAAIVLMHPTESTRDGLDAMIEKIEAKQLGITSVSALLSESRRPQVAESFIRDDFYVDR</sequence>
<feature type="transmembrane region" description="Helical" evidence="1">
    <location>
        <begin position="9"/>
        <end position="28"/>
    </location>
</feature>
<evidence type="ECO:0000313" key="3">
    <source>
        <dbReference type="EMBL" id="TDQ39693.1"/>
    </source>
</evidence>
<dbReference type="InterPro" id="IPR011330">
    <property type="entry name" value="Glyco_hydro/deAcase_b/a-brl"/>
</dbReference>
<evidence type="ECO:0000313" key="4">
    <source>
        <dbReference type="Proteomes" id="UP000295632"/>
    </source>
</evidence>
<name>A0A4R6U4I6_9BACI</name>
<dbReference type="AlphaFoldDB" id="A0A4R6U4I6"/>
<gene>
    <name evidence="3" type="ORF">EV213_10760</name>
</gene>
<dbReference type="GO" id="GO:0016810">
    <property type="term" value="F:hydrolase activity, acting on carbon-nitrogen (but not peptide) bonds"/>
    <property type="evidence" value="ECO:0007669"/>
    <property type="project" value="InterPro"/>
</dbReference>
<keyword evidence="1" id="KW-0472">Membrane</keyword>
<organism evidence="3 4">
    <name type="scientific">Aureibacillus halotolerans</name>
    <dbReference type="NCBI Taxonomy" id="1508390"/>
    <lineage>
        <taxon>Bacteria</taxon>
        <taxon>Bacillati</taxon>
        <taxon>Bacillota</taxon>
        <taxon>Bacilli</taxon>
        <taxon>Bacillales</taxon>
        <taxon>Bacillaceae</taxon>
        <taxon>Aureibacillus</taxon>
    </lineage>
</organism>
<dbReference type="GO" id="GO:0005975">
    <property type="term" value="P:carbohydrate metabolic process"/>
    <property type="evidence" value="ECO:0007669"/>
    <property type="project" value="InterPro"/>
</dbReference>
<dbReference type="PROSITE" id="PS51677">
    <property type="entry name" value="NODB"/>
    <property type="match status" value="1"/>
</dbReference>
<dbReference type="PANTHER" id="PTHR10587">
    <property type="entry name" value="GLYCOSYL TRANSFERASE-RELATED"/>
    <property type="match status" value="1"/>
</dbReference>
<dbReference type="Pfam" id="PF01522">
    <property type="entry name" value="Polysacc_deac_1"/>
    <property type="match status" value="1"/>
</dbReference>
<dbReference type="RefSeq" id="WP_133580373.1">
    <property type="nucleotide sequence ID" value="NZ_SNYJ01000007.1"/>
</dbReference>
<evidence type="ECO:0000259" key="2">
    <source>
        <dbReference type="PROSITE" id="PS51677"/>
    </source>
</evidence>
<keyword evidence="4" id="KW-1185">Reference proteome</keyword>
<proteinExistence type="predicted"/>